<dbReference type="Gene3D" id="3.40.430.10">
    <property type="entry name" value="Dihydrofolate Reductase, subunit A"/>
    <property type="match status" value="1"/>
</dbReference>
<name>A0A9E7N4F5_9CAUD</name>
<protein>
    <recommendedName>
        <fullName evidence="3">Dihydrofolate reductase</fullName>
    </recommendedName>
</protein>
<evidence type="ECO:0000313" key="1">
    <source>
        <dbReference type="EMBL" id="UTC27994.1"/>
    </source>
</evidence>
<dbReference type="InterPro" id="IPR024072">
    <property type="entry name" value="DHFR-like_dom_sf"/>
</dbReference>
<sequence length="149" mass="16524">MKLLLASSADGYLCRDALDDMKWTGKLDKAIFKLLTLSGEPLLAGTTTFNQMPQLQGRDLIQVSRETGENTLENLAQQFPNAWVIGGPTLARAALEKGLIDTAYISVVPVMLERGFHSVELYDYLPSQDHATQINVGDVVVWVYKWPAK</sequence>
<organism evidence="1 2">
    <name type="scientific">Stenotrophomonas phage A1432</name>
    <dbReference type="NCBI Taxonomy" id="2930315"/>
    <lineage>
        <taxon>Viruses</taxon>
        <taxon>Duplodnaviria</taxon>
        <taxon>Heunggongvirae</taxon>
        <taxon>Uroviricota</taxon>
        <taxon>Caudoviricetes</taxon>
        <taxon>Mesyanzhinovviridae</taxon>
        <taxon>Bradleyvirinae</taxon>
        <taxon>Ghuizhouvirus</taxon>
        <taxon>Ghuizhouvirus A1432</taxon>
    </lineage>
</organism>
<evidence type="ECO:0000313" key="2">
    <source>
        <dbReference type="Proteomes" id="UP001056518"/>
    </source>
</evidence>
<accession>A0A9E7N4F5</accession>
<dbReference type="Proteomes" id="UP001056518">
    <property type="component" value="Segment"/>
</dbReference>
<proteinExistence type="predicted"/>
<dbReference type="KEGG" id="vg:79585820"/>
<reference evidence="1" key="1">
    <citation type="submission" date="2022-03" db="EMBL/GenBank/DDBJ databases">
        <authorList>
            <person name="Xu M."/>
        </authorList>
    </citation>
    <scope>NUCLEOTIDE SEQUENCE</scope>
</reference>
<dbReference type="RefSeq" id="YP_010738449.1">
    <property type="nucleotide sequence ID" value="NC_073027.1"/>
</dbReference>
<dbReference type="SUPFAM" id="SSF53597">
    <property type="entry name" value="Dihydrofolate reductase-like"/>
    <property type="match status" value="1"/>
</dbReference>
<evidence type="ECO:0008006" key="3">
    <source>
        <dbReference type="Google" id="ProtNLM"/>
    </source>
</evidence>
<keyword evidence="2" id="KW-1185">Reference proteome</keyword>
<dbReference type="GeneID" id="79585820"/>
<dbReference type="EMBL" id="ON005621">
    <property type="protein sequence ID" value="UTC27994.1"/>
    <property type="molecule type" value="Genomic_DNA"/>
</dbReference>